<name>U4UBF4_DENPD</name>
<evidence type="ECO:0008006" key="9">
    <source>
        <dbReference type="Google" id="ProtNLM"/>
    </source>
</evidence>
<dbReference type="CDD" id="cd04382">
    <property type="entry name" value="RhoGAP_MgcRacGAP"/>
    <property type="match status" value="1"/>
</dbReference>
<evidence type="ECO:0000256" key="2">
    <source>
        <dbReference type="ARBA" id="ARBA00022833"/>
    </source>
</evidence>
<evidence type="ECO:0000259" key="6">
    <source>
        <dbReference type="PROSITE" id="PS50238"/>
    </source>
</evidence>
<reference evidence="7 8" key="1">
    <citation type="journal article" date="2013" name="Genome Biol.">
        <title>Draft genome of the mountain pine beetle, Dendroctonus ponderosae Hopkins, a major forest pest.</title>
        <authorList>
            <person name="Keeling C.I."/>
            <person name="Yuen M.M."/>
            <person name="Liao N.Y."/>
            <person name="Docking T.R."/>
            <person name="Chan S.K."/>
            <person name="Taylor G.A."/>
            <person name="Palmquist D.L."/>
            <person name="Jackman S.D."/>
            <person name="Nguyen A."/>
            <person name="Li M."/>
            <person name="Henderson H."/>
            <person name="Janes J.K."/>
            <person name="Zhao Y."/>
            <person name="Pandoh P."/>
            <person name="Moore R."/>
            <person name="Sperling F.A."/>
            <person name="Huber D.P."/>
            <person name="Birol I."/>
            <person name="Jones S.J."/>
            <person name="Bohlmann J."/>
        </authorList>
    </citation>
    <scope>NUCLEOTIDE SEQUENCE</scope>
</reference>
<dbReference type="EMBL" id="KB632003">
    <property type="protein sequence ID" value="ERL87916.1"/>
    <property type="molecule type" value="Genomic_DNA"/>
</dbReference>
<feature type="compositionally biased region" description="Polar residues" evidence="4">
    <location>
        <begin position="274"/>
        <end position="291"/>
    </location>
</feature>
<dbReference type="PROSITE" id="PS00479">
    <property type="entry name" value="ZF_DAG_PE_1"/>
    <property type="match status" value="1"/>
</dbReference>
<dbReference type="PROSITE" id="PS50238">
    <property type="entry name" value="RHOGAP"/>
    <property type="match status" value="1"/>
</dbReference>
<organism evidence="7 8">
    <name type="scientific">Dendroctonus ponderosae</name>
    <name type="common">Mountain pine beetle</name>
    <dbReference type="NCBI Taxonomy" id="77166"/>
    <lineage>
        <taxon>Eukaryota</taxon>
        <taxon>Metazoa</taxon>
        <taxon>Ecdysozoa</taxon>
        <taxon>Arthropoda</taxon>
        <taxon>Hexapoda</taxon>
        <taxon>Insecta</taxon>
        <taxon>Pterygota</taxon>
        <taxon>Neoptera</taxon>
        <taxon>Endopterygota</taxon>
        <taxon>Coleoptera</taxon>
        <taxon>Polyphaga</taxon>
        <taxon>Cucujiformia</taxon>
        <taxon>Curculionidae</taxon>
        <taxon>Scolytinae</taxon>
        <taxon>Dendroctonus</taxon>
    </lineage>
</organism>
<dbReference type="GO" id="GO:0097149">
    <property type="term" value="C:centralspindlin complex"/>
    <property type="evidence" value="ECO:0007669"/>
    <property type="project" value="TreeGrafter"/>
</dbReference>
<dbReference type="GO" id="GO:0007266">
    <property type="term" value="P:Rho protein signal transduction"/>
    <property type="evidence" value="ECO:0007669"/>
    <property type="project" value="TreeGrafter"/>
</dbReference>
<feature type="region of interest" description="Disordered" evidence="4">
    <location>
        <begin position="23"/>
        <end position="42"/>
    </location>
</feature>
<dbReference type="SUPFAM" id="SSF48350">
    <property type="entry name" value="GTPase activation domain, GAP"/>
    <property type="match status" value="1"/>
</dbReference>
<feature type="domain" description="Phorbol-ester/DAG-type" evidence="5">
    <location>
        <begin position="329"/>
        <end position="378"/>
    </location>
</feature>
<dbReference type="GO" id="GO:0000281">
    <property type="term" value="P:mitotic cytokinesis"/>
    <property type="evidence" value="ECO:0007669"/>
    <property type="project" value="TreeGrafter"/>
</dbReference>
<feature type="region of interest" description="Disordered" evidence="4">
    <location>
        <begin position="223"/>
        <end position="243"/>
    </location>
</feature>
<protein>
    <recommendedName>
        <fullName evidence="9">Rho-GAP domain-containing protein</fullName>
    </recommendedName>
</protein>
<evidence type="ECO:0000259" key="5">
    <source>
        <dbReference type="PROSITE" id="PS50081"/>
    </source>
</evidence>
<evidence type="ECO:0000256" key="3">
    <source>
        <dbReference type="SAM" id="Coils"/>
    </source>
</evidence>
<dbReference type="OrthoDB" id="2218807at2759"/>
<proteinExistence type="predicted"/>
<dbReference type="SUPFAM" id="SSF57889">
    <property type="entry name" value="Cysteine-rich domain"/>
    <property type="match status" value="1"/>
</dbReference>
<dbReference type="CDD" id="cd20821">
    <property type="entry name" value="C1_MgcRacGAP"/>
    <property type="match status" value="1"/>
</dbReference>
<dbReference type="InterPro" id="IPR000198">
    <property type="entry name" value="RhoGAP_dom"/>
</dbReference>
<dbReference type="Proteomes" id="UP000030742">
    <property type="component" value="Unassembled WGS sequence"/>
</dbReference>
<dbReference type="GO" id="GO:0032154">
    <property type="term" value="C:cleavage furrow"/>
    <property type="evidence" value="ECO:0007669"/>
    <property type="project" value="TreeGrafter"/>
</dbReference>
<dbReference type="PANTHER" id="PTHR46199:SF3">
    <property type="entry name" value="RAC GTPASE-ACTIVATING PROTEIN 1"/>
    <property type="match status" value="1"/>
</dbReference>
<gene>
    <name evidence="7" type="ORF">D910_05304</name>
</gene>
<dbReference type="Gene3D" id="3.30.60.20">
    <property type="match status" value="1"/>
</dbReference>
<dbReference type="GO" id="GO:0051256">
    <property type="term" value="P:mitotic spindle midzone assembly"/>
    <property type="evidence" value="ECO:0007669"/>
    <property type="project" value="TreeGrafter"/>
</dbReference>
<feature type="coiled-coil region" evidence="3">
    <location>
        <begin position="109"/>
        <end position="157"/>
    </location>
</feature>
<dbReference type="InterPro" id="IPR008936">
    <property type="entry name" value="Rho_GTPase_activation_prot"/>
</dbReference>
<accession>U4UBF4</accession>
<dbReference type="Pfam" id="PF00620">
    <property type="entry name" value="RhoGAP"/>
    <property type="match status" value="1"/>
</dbReference>
<dbReference type="InterPro" id="IPR046349">
    <property type="entry name" value="C1-like_sf"/>
</dbReference>
<keyword evidence="2" id="KW-0862">Zinc</keyword>
<keyword evidence="1" id="KW-0479">Metal-binding</keyword>
<evidence type="ECO:0000313" key="8">
    <source>
        <dbReference type="Proteomes" id="UP000030742"/>
    </source>
</evidence>
<dbReference type="InterPro" id="IPR002219">
    <property type="entry name" value="PKC_DAG/PE"/>
</dbReference>
<dbReference type="SMART" id="SM00324">
    <property type="entry name" value="RhoGAP"/>
    <property type="match status" value="1"/>
</dbReference>
<feature type="domain" description="Rho-GAP" evidence="6">
    <location>
        <begin position="388"/>
        <end position="581"/>
    </location>
</feature>
<dbReference type="GO" id="GO:0005634">
    <property type="term" value="C:nucleus"/>
    <property type="evidence" value="ECO:0007669"/>
    <property type="project" value="TreeGrafter"/>
</dbReference>
<feature type="region of interest" description="Disordered" evidence="4">
    <location>
        <begin position="274"/>
        <end position="304"/>
    </location>
</feature>
<dbReference type="GO" id="GO:0046872">
    <property type="term" value="F:metal ion binding"/>
    <property type="evidence" value="ECO:0007669"/>
    <property type="project" value="UniProtKB-KW"/>
</dbReference>
<dbReference type="STRING" id="77166.U4UBF4"/>
<dbReference type="GO" id="GO:0030496">
    <property type="term" value="C:midbody"/>
    <property type="evidence" value="ECO:0007669"/>
    <property type="project" value="TreeGrafter"/>
</dbReference>
<keyword evidence="3" id="KW-0175">Coiled coil</keyword>
<evidence type="ECO:0000256" key="4">
    <source>
        <dbReference type="SAM" id="MobiDB-lite"/>
    </source>
</evidence>
<dbReference type="SMART" id="SM00109">
    <property type="entry name" value="C1"/>
    <property type="match status" value="1"/>
</dbReference>
<dbReference type="PROSITE" id="PS50081">
    <property type="entry name" value="ZF_DAG_PE_2"/>
    <property type="match status" value="1"/>
</dbReference>
<dbReference type="GO" id="GO:0005096">
    <property type="term" value="F:GTPase activator activity"/>
    <property type="evidence" value="ECO:0007669"/>
    <property type="project" value="TreeGrafter"/>
</dbReference>
<dbReference type="Gene3D" id="1.10.555.10">
    <property type="entry name" value="Rho GTPase activation protein"/>
    <property type="match status" value="1"/>
</dbReference>
<dbReference type="Pfam" id="PF00130">
    <property type="entry name" value="C1_1"/>
    <property type="match status" value="1"/>
</dbReference>
<evidence type="ECO:0000256" key="1">
    <source>
        <dbReference type="ARBA" id="ARBA00022723"/>
    </source>
</evidence>
<dbReference type="AlphaFoldDB" id="U4UBF4"/>
<sequence length="634" mass="71238">MDTPFKTPQSRILKRSNEAIYTPRALSERSDSDESISSKSSKCGSLSDLTVVALYDDLMRLMSNKRDKRTERSFEAFAQESQLLLERYCELFQECQRLQALVNLKVDECSESEHRMNNARLLLDEEKKKTRRVLHENRRLQEQLDQVKELLLKDNMKINEEAKQKLLFLDNHNGCERNLRNLSRINEVNSTGSMLSEFSFSQSENGLDTSEHPCNNNERVWKRRSGAAGETDPPVKKRKSGHKAVEIGVADTVRTTTTVTVNKKGPITATSVIESIPYTNGTDSEKPTPSSDDGIGSTAPSMPPAHMVFESWAKNSSPACNQPRAPKRQHSLQQKTLIGGDVCACCQKKLRFGKTALKCKECRSLCHTECADLLPLPCVPLVDTPNHKNLLKVISNYAPSQSPMVPALIVHCTNEIELRGLKELGLYRISASEKEVRSLKEKFLKGRGYPSIVQTDIHVLCGCVKDFLRMLTEPLVTYGRWKDFVHAVEAKDQQDVVPALIQCVSELPQPNRDTLAYMMLHLQKVAQAPECKMPIENLAKVFGPTIVGYSSDNPSTETLISETMKQIKVLDCLIRLPGDYWARFVDVAPEPPTSGLIQTPSTDSLFLARLFTPNGARSTAKKQRYFHTPPAYKL</sequence>
<evidence type="ECO:0000313" key="7">
    <source>
        <dbReference type="EMBL" id="ERL87916.1"/>
    </source>
</evidence>
<dbReference type="PANTHER" id="PTHR46199">
    <property type="entry name" value="RAC GTPASE-ACTIVATING PROTEIN 1"/>
    <property type="match status" value="1"/>
</dbReference>
<dbReference type="GO" id="GO:0051233">
    <property type="term" value="C:spindle midzone"/>
    <property type="evidence" value="ECO:0007669"/>
    <property type="project" value="TreeGrafter"/>
</dbReference>